<gene>
    <name evidence="1" type="ORF">Cco03nite_45890</name>
</gene>
<name>A0A8J3KYP1_9ACTN</name>
<reference evidence="1 2" key="1">
    <citation type="submission" date="2021-01" db="EMBL/GenBank/DDBJ databases">
        <title>Whole genome shotgun sequence of Catellatospora coxensis NBRC 107359.</title>
        <authorList>
            <person name="Komaki H."/>
            <person name="Tamura T."/>
        </authorList>
    </citation>
    <scope>NUCLEOTIDE SEQUENCE [LARGE SCALE GENOMIC DNA]</scope>
    <source>
        <strain evidence="1 2">NBRC 107359</strain>
    </source>
</reference>
<dbReference type="RefSeq" id="WP_203694225.1">
    <property type="nucleotide sequence ID" value="NZ_BAAALC010000026.1"/>
</dbReference>
<accession>A0A8J3KYP1</accession>
<dbReference type="Proteomes" id="UP000630887">
    <property type="component" value="Unassembled WGS sequence"/>
</dbReference>
<sequence length="77" mass="8478">MHEHAPTAPEPVDARLVAARQVARVHCPIAWPQGDRCLNCHQPFPCSAYGWAFDVLADAGWSAEQIKALDVRTGPWS</sequence>
<comment type="caution">
    <text evidence="1">The sequence shown here is derived from an EMBL/GenBank/DDBJ whole genome shotgun (WGS) entry which is preliminary data.</text>
</comment>
<proteinExistence type="predicted"/>
<organism evidence="1 2">
    <name type="scientific">Catellatospora coxensis</name>
    <dbReference type="NCBI Taxonomy" id="310354"/>
    <lineage>
        <taxon>Bacteria</taxon>
        <taxon>Bacillati</taxon>
        <taxon>Actinomycetota</taxon>
        <taxon>Actinomycetes</taxon>
        <taxon>Micromonosporales</taxon>
        <taxon>Micromonosporaceae</taxon>
        <taxon>Catellatospora</taxon>
    </lineage>
</organism>
<evidence type="ECO:0000313" key="1">
    <source>
        <dbReference type="EMBL" id="GIG07889.1"/>
    </source>
</evidence>
<dbReference type="AlphaFoldDB" id="A0A8J3KYP1"/>
<protein>
    <submittedName>
        <fullName evidence="1">Uncharacterized protein</fullName>
    </submittedName>
</protein>
<keyword evidence="2" id="KW-1185">Reference proteome</keyword>
<evidence type="ECO:0000313" key="2">
    <source>
        <dbReference type="Proteomes" id="UP000630887"/>
    </source>
</evidence>
<dbReference type="EMBL" id="BONI01000040">
    <property type="protein sequence ID" value="GIG07889.1"/>
    <property type="molecule type" value="Genomic_DNA"/>
</dbReference>